<dbReference type="UniPathway" id="UPA00104">
    <property type="reaction ID" value="UER00579"/>
</dbReference>
<evidence type="ECO:0000313" key="11">
    <source>
        <dbReference type="Proteomes" id="UP000654075"/>
    </source>
</evidence>
<name>A0A813GZ81_POLGL</name>
<gene>
    <name evidence="10" type="ORF">PGLA1383_LOCUS46895</name>
</gene>
<protein>
    <recommendedName>
        <fullName evidence="4">Glycine amidinotransferase, mitochondrial</fullName>
        <ecNumber evidence="3">2.1.4.1</ecNumber>
    </recommendedName>
    <alternativeName>
        <fullName evidence="6">L-arginine:glycine amidinotransferase</fullName>
    </alternativeName>
    <alternativeName>
        <fullName evidence="7">Transamidinase</fullName>
    </alternativeName>
</protein>
<evidence type="ECO:0000256" key="9">
    <source>
        <dbReference type="SAM" id="MobiDB-lite"/>
    </source>
</evidence>
<dbReference type="SUPFAM" id="SSF55909">
    <property type="entry name" value="Pentein"/>
    <property type="match status" value="1"/>
</dbReference>
<feature type="region of interest" description="Disordered" evidence="9">
    <location>
        <begin position="1"/>
        <end position="22"/>
    </location>
</feature>
<proteinExistence type="inferred from homology"/>
<dbReference type="GO" id="GO:0015068">
    <property type="term" value="F:glycine amidinotransferase activity"/>
    <property type="evidence" value="ECO:0007669"/>
    <property type="project" value="UniProtKB-EC"/>
</dbReference>
<comment type="pathway">
    <text evidence="1">Amine and polyamine biosynthesis; creatine biosynthesis; creatine from L-arginine and glycine: step 1/2.</text>
</comment>
<dbReference type="PANTHER" id="PTHR10488">
    <property type="entry name" value="GLYCINE AMIDINOTRANSFERASE, MITOCHONDRIAL"/>
    <property type="match status" value="1"/>
</dbReference>
<sequence length="476" mass="53279">MPLRLARKSSGASGASRPKFAPFNTCQDATTGTSGASGASGPKFASFNVCQDPTFGMGHYQSPVPLVTNAPLNHAIGSPGIVSSWTEWQPLKEVIVGRCELSCKPGNEPAFEAKLKSREHALFSAEPGLRSDEAIATGQDELAGLVDVLEKNGVTVRRPDVVDWSKPYSTPDFEVPCGNTSAMPRDVLLTVGNEIVESTMSWRARFFEYRAYRTLLNEYFERDPNFEWTAGPKPTMADHLYHYDFPHEARGGESDNVRSELAEKRIYIHTEAEPIFDAADVMRLGRDLFVCNSFTTNRKGYDWLRRRFNKRGLRVHFLDFPKDTAPMHIDVLFVPLSKDTVVLNPVRPPRPWVERMLRENGWKVIWGVSQGLPTPPLSQCSEWLSLNVLSIDDKKVLVEAQETRVMDLLSKHGFEPIPVPLRSIAEFGGAFHCCTADVRREGPLESYFPHLDELEAKGLPCQFAPYGDESPPVYSF</sequence>
<dbReference type="OrthoDB" id="10264242at2759"/>
<reference evidence="10" key="1">
    <citation type="submission" date="2021-02" db="EMBL/GenBank/DDBJ databases">
        <authorList>
            <person name="Dougan E. K."/>
            <person name="Rhodes N."/>
            <person name="Thang M."/>
            <person name="Chan C."/>
        </authorList>
    </citation>
    <scope>NUCLEOTIDE SEQUENCE</scope>
</reference>
<keyword evidence="5" id="KW-0808">Transferase</keyword>
<feature type="active site" description="Amidino-cysteine intermediate" evidence="8">
    <location>
        <position position="433"/>
    </location>
</feature>
<evidence type="ECO:0000256" key="4">
    <source>
        <dbReference type="ARBA" id="ARBA00016069"/>
    </source>
</evidence>
<evidence type="ECO:0000256" key="2">
    <source>
        <dbReference type="ARBA" id="ARBA00006943"/>
    </source>
</evidence>
<evidence type="ECO:0000256" key="1">
    <source>
        <dbReference type="ARBA" id="ARBA00004858"/>
    </source>
</evidence>
<dbReference type="GO" id="GO:0006601">
    <property type="term" value="P:creatine biosynthetic process"/>
    <property type="evidence" value="ECO:0007669"/>
    <property type="project" value="UniProtKB-UniPathway"/>
</dbReference>
<evidence type="ECO:0000256" key="6">
    <source>
        <dbReference type="ARBA" id="ARBA00031403"/>
    </source>
</evidence>
<accession>A0A813GZ81</accession>
<evidence type="ECO:0000256" key="7">
    <source>
        <dbReference type="ARBA" id="ARBA00033346"/>
    </source>
</evidence>
<evidence type="ECO:0000256" key="5">
    <source>
        <dbReference type="ARBA" id="ARBA00022679"/>
    </source>
</evidence>
<dbReference type="PANTHER" id="PTHR10488:SF1">
    <property type="entry name" value="GLYCINE AMIDINOTRANSFERASE, MITOCHONDRIAL"/>
    <property type="match status" value="1"/>
</dbReference>
<dbReference type="InterPro" id="IPR033195">
    <property type="entry name" value="AmidinoTrfase"/>
</dbReference>
<comment type="caution">
    <text evidence="10">The sequence shown here is derived from an EMBL/GenBank/DDBJ whole genome shotgun (WGS) entry which is preliminary data.</text>
</comment>
<feature type="active site" evidence="8">
    <location>
        <position position="328"/>
    </location>
</feature>
<feature type="active site" evidence="8">
    <location>
        <position position="277"/>
    </location>
</feature>
<dbReference type="Gene3D" id="3.75.10.10">
    <property type="entry name" value="L-arginine/glycine Amidinotransferase, Chain A"/>
    <property type="match status" value="1"/>
</dbReference>
<evidence type="ECO:0000313" key="10">
    <source>
        <dbReference type="EMBL" id="CAE8630636.1"/>
    </source>
</evidence>
<dbReference type="AlphaFoldDB" id="A0A813GZ81"/>
<dbReference type="Proteomes" id="UP000654075">
    <property type="component" value="Unassembled WGS sequence"/>
</dbReference>
<dbReference type="EMBL" id="CAJNNV010029921">
    <property type="protein sequence ID" value="CAE8630636.1"/>
    <property type="molecule type" value="Genomic_DNA"/>
</dbReference>
<dbReference type="EC" id="2.1.4.1" evidence="3"/>
<dbReference type="OMA" id="YPIHIDA"/>
<organism evidence="10 11">
    <name type="scientific">Polarella glacialis</name>
    <name type="common">Dinoflagellate</name>
    <dbReference type="NCBI Taxonomy" id="89957"/>
    <lineage>
        <taxon>Eukaryota</taxon>
        <taxon>Sar</taxon>
        <taxon>Alveolata</taxon>
        <taxon>Dinophyceae</taxon>
        <taxon>Suessiales</taxon>
        <taxon>Suessiaceae</taxon>
        <taxon>Polarella</taxon>
    </lineage>
</organism>
<comment type="similarity">
    <text evidence="2">Belongs to the amidinotransferase family.</text>
</comment>
<evidence type="ECO:0000256" key="8">
    <source>
        <dbReference type="PIRSR" id="PIRSR633195-1"/>
    </source>
</evidence>
<keyword evidence="11" id="KW-1185">Reference proteome</keyword>
<evidence type="ECO:0000256" key="3">
    <source>
        <dbReference type="ARBA" id="ARBA00012351"/>
    </source>
</evidence>
<dbReference type="GO" id="GO:0005758">
    <property type="term" value="C:mitochondrial intermembrane space"/>
    <property type="evidence" value="ECO:0007669"/>
    <property type="project" value="TreeGrafter"/>
</dbReference>